<feature type="transmembrane region" description="Helical" evidence="1">
    <location>
        <begin position="51"/>
        <end position="69"/>
    </location>
</feature>
<dbReference type="EMBL" id="PKMF04000106">
    <property type="protein sequence ID" value="KAK7850022.1"/>
    <property type="molecule type" value="Genomic_DNA"/>
</dbReference>
<protein>
    <recommendedName>
        <fullName evidence="2">KIB1-4 beta-propeller domain-containing protein</fullName>
    </recommendedName>
</protein>
<organism evidence="3 4">
    <name type="scientific">Quercus suber</name>
    <name type="common">Cork oak</name>
    <dbReference type="NCBI Taxonomy" id="58331"/>
    <lineage>
        <taxon>Eukaryota</taxon>
        <taxon>Viridiplantae</taxon>
        <taxon>Streptophyta</taxon>
        <taxon>Embryophyta</taxon>
        <taxon>Tracheophyta</taxon>
        <taxon>Spermatophyta</taxon>
        <taxon>Magnoliopsida</taxon>
        <taxon>eudicotyledons</taxon>
        <taxon>Gunneridae</taxon>
        <taxon>Pentapetalae</taxon>
        <taxon>rosids</taxon>
        <taxon>fabids</taxon>
        <taxon>Fagales</taxon>
        <taxon>Fagaceae</taxon>
        <taxon>Quercus</taxon>
    </lineage>
</organism>
<sequence length="84" mass="9702">MRALKKIFYARRCCGFSHDWLASVDENMAITLLNPFYKSANKITLPSLKHLRTILGWLSFMLLPIGWLSSTQRNNMLGLTLMKI</sequence>
<proteinExistence type="predicted"/>
<dbReference type="Pfam" id="PF03478">
    <property type="entry name" value="Beta-prop_KIB1-4"/>
    <property type="match status" value="1"/>
</dbReference>
<evidence type="ECO:0000259" key="2">
    <source>
        <dbReference type="Pfam" id="PF03478"/>
    </source>
</evidence>
<name>A0AAW0LEG2_QUESU</name>
<evidence type="ECO:0000313" key="4">
    <source>
        <dbReference type="Proteomes" id="UP000237347"/>
    </source>
</evidence>
<accession>A0AAW0LEG2</accession>
<keyword evidence="1" id="KW-0812">Transmembrane</keyword>
<evidence type="ECO:0000256" key="1">
    <source>
        <dbReference type="SAM" id="Phobius"/>
    </source>
</evidence>
<dbReference type="InterPro" id="IPR005174">
    <property type="entry name" value="KIB1-4_b-propeller"/>
</dbReference>
<gene>
    <name evidence="3" type="ORF">CFP56_001788</name>
</gene>
<feature type="domain" description="KIB1-4 beta-propeller" evidence="2">
    <location>
        <begin position="7"/>
        <end position="52"/>
    </location>
</feature>
<dbReference type="Proteomes" id="UP000237347">
    <property type="component" value="Unassembled WGS sequence"/>
</dbReference>
<evidence type="ECO:0000313" key="3">
    <source>
        <dbReference type="EMBL" id="KAK7850022.1"/>
    </source>
</evidence>
<keyword evidence="1" id="KW-0472">Membrane</keyword>
<dbReference type="AlphaFoldDB" id="A0AAW0LEG2"/>
<comment type="caution">
    <text evidence="3">The sequence shown here is derived from an EMBL/GenBank/DDBJ whole genome shotgun (WGS) entry which is preliminary data.</text>
</comment>
<reference evidence="3 4" key="1">
    <citation type="journal article" date="2018" name="Sci. Data">
        <title>The draft genome sequence of cork oak.</title>
        <authorList>
            <person name="Ramos A.M."/>
            <person name="Usie A."/>
            <person name="Barbosa P."/>
            <person name="Barros P.M."/>
            <person name="Capote T."/>
            <person name="Chaves I."/>
            <person name="Simoes F."/>
            <person name="Abreu I."/>
            <person name="Carrasquinho I."/>
            <person name="Faro C."/>
            <person name="Guimaraes J.B."/>
            <person name="Mendonca D."/>
            <person name="Nobrega F."/>
            <person name="Rodrigues L."/>
            <person name="Saibo N.J.M."/>
            <person name="Varela M.C."/>
            <person name="Egas C."/>
            <person name="Matos J."/>
            <person name="Miguel C.M."/>
            <person name="Oliveira M.M."/>
            <person name="Ricardo C.P."/>
            <person name="Goncalves S."/>
        </authorList>
    </citation>
    <scope>NUCLEOTIDE SEQUENCE [LARGE SCALE GENOMIC DNA]</scope>
    <source>
        <strain evidence="4">cv. HL8</strain>
    </source>
</reference>
<keyword evidence="4" id="KW-1185">Reference proteome</keyword>
<keyword evidence="1" id="KW-1133">Transmembrane helix</keyword>